<dbReference type="SUPFAM" id="SSF88697">
    <property type="entry name" value="PUA domain-like"/>
    <property type="match status" value="1"/>
</dbReference>
<feature type="region of interest" description="Disordered" evidence="4">
    <location>
        <begin position="224"/>
        <end position="253"/>
    </location>
</feature>
<dbReference type="SMART" id="SM00466">
    <property type="entry name" value="SRA"/>
    <property type="match status" value="1"/>
</dbReference>
<name>A0A3L6PTF1_PANMI</name>
<dbReference type="GO" id="GO:0042054">
    <property type="term" value="F:histone methyltransferase activity"/>
    <property type="evidence" value="ECO:0007669"/>
    <property type="project" value="TreeGrafter"/>
</dbReference>
<feature type="compositionally biased region" description="Low complexity" evidence="4">
    <location>
        <begin position="55"/>
        <end position="94"/>
    </location>
</feature>
<dbReference type="GO" id="GO:0003690">
    <property type="term" value="F:double-stranded DNA binding"/>
    <property type="evidence" value="ECO:0007669"/>
    <property type="project" value="TreeGrafter"/>
</dbReference>
<dbReference type="Gene3D" id="2.30.280.10">
    <property type="entry name" value="SRA-YDG"/>
    <property type="match status" value="1"/>
</dbReference>
<feature type="compositionally biased region" description="Pro residues" evidence="4">
    <location>
        <begin position="163"/>
        <end position="172"/>
    </location>
</feature>
<dbReference type="Proteomes" id="UP000275267">
    <property type="component" value="Unassembled WGS sequence"/>
</dbReference>
<keyword evidence="7" id="KW-1185">Reference proteome</keyword>
<dbReference type="GO" id="GO:0005694">
    <property type="term" value="C:chromosome"/>
    <property type="evidence" value="ECO:0007669"/>
    <property type="project" value="UniProtKB-SubCell"/>
</dbReference>
<comment type="caution">
    <text evidence="6">The sequence shown here is derived from an EMBL/GenBank/DDBJ whole genome shotgun (WGS) entry which is preliminary data.</text>
</comment>
<evidence type="ECO:0000313" key="7">
    <source>
        <dbReference type="Proteomes" id="UP000275267"/>
    </source>
</evidence>
<evidence type="ECO:0000256" key="3">
    <source>
        <dbReference type="PROSITE-ProRule" id="PRU00358"/>
    </source>
</evidence>
<dbReference type="OrthoDB" id="681837at2759"/>
<dbReference type="AlphaFoldDB" id="A0A3L6PTF1"/>
<evidence type="ECO:0000256" key="2">
    <source>
        <dbReference type="ARBA" id="ARBA00023242"/>
    </source>
</evidence>
<dbReference type="PANTHER" id="PTHR45660:SF85">
    <property type="entry name" value="YDG_SRA DOMAIN CONTAINING PROTEIN-RELATED"/>
    <property type="match status" value="1"/>
</dbReference>
<dbReference type="InterPro" id="IPR036987">
    <property type="entry name" value="SRA-YDG_sf"/>
</dbReference>
<accession>A0A3L6PTF1</accession>
<protein>
    <recommendedName>
        <fullName evidence="5">YDG domain-containing protein</fullName>
    </recommendedName>
</protein>
<dbReference type="GO" id="GO:0005634">
    <property type="term" value="C:nucleus"/>
    <property type="evidence" value="ECO:0007669"/>
    <property type="project" value="UniProtKB-SubCell"/>
</dbReference>
<dbReference type="InterPro" id="IPR003105">
    <property type="entry name" value="SRA_YDG"/>
</dbReference>
<feature type="region of interest" description="Disordered" evidence="4">
    <location>
        <begin position="1"/>
        <end position="177"/>
    </location>
</feature>
<feature type="compositionally biased region" description="Gly residues" evidence="4">
    <location>
        <begin position="231"/>
        <end position="240"/>
    </location>
</feature>
<keyword evidence="2 3" id="KW-0539">Nucleus</keyword>
<organism evidence="6 7">
    <name type="scientific">Panicum miliaceum</name>
    <name type="common">Proso millet</name>
    <name type="synonym">Broomcorn millet</name>
    <dbReference type="NCBI Taxonomy" id="4540"/>
    <lineage>
        <taxon>Eukaryota</taxon>
        <taxon>Viridiplantae</taxon>
        <taxon>Streptophyta</taxon>
        <taxon>Embryophyta</taxon>
        <taxon>Tracheophyta</taxon>
        <taxon>Spermatophyta</taxon>
        <taxon>Magnoliopsida</taxon>
        <taxon>Liliopsida</taxon>
        <taxon>Poales</taxon>
        <taxon>Poaceae</taxon>
        <taxon>PACMAD clade</taxon>
        <taxon>Panicoideae</taxon>
        <taxon>Panicodae</taxon>
        <taxon>Paniceae</taxon>
        <taxon>Panicinae</taxon>
        <taxon>Panicum</taxon>
        <taxon>Panicum sect. Panicum</taxon>
    </lineage>
</organism>
<evidence type="ECO:0000313" key="6">
    <source>
        <dbReference type="EMBL" id="RLM61566.1"/>
    </source>
</evidence>
<evidence type="ECO:0000256" key="1">
    <source>
        <dbReference type="ARBA" id="ARBA00004286"/>
    </source>
</evidence>
<dbReference type="InterPro" id="IPR015947">
    <property type="entry name" value="PUA-like_sf"/>
</dbReference>
<dbReference type="PANTHER" id="PTHR45660">
    <property type="entry name" value="HISTONE-LYSINE N-METHYLTRANSFERASE SETMAR"/>
    <property type="match status" value="1"/>
</dbReference>
<reference evidence="7" key="1">
    <citation type="journal article" date="2019" name="Nat. Commun.">
        <title>The genome of broomcorn millet.</title>
        <authorList>
            <person name="Zou C."/>
            <person name="Miki D."/>
            <person name="Li D."/>
            <person name="Tang Q."/>
            <person name="Xiao L."/>
            <person name="Rajput S."/>
            <person name="Deng P."/>
            <person name="Jia W."/>
            <person name="Huang R."/>
            <person name="Zhang M."/>
            <person name="Sun Y."/>
            <person name="Hu J."/>
            <person name="Fu X."/>
            <person name="Schnable P.S."/>
            <person name="Li F."/>
            <person name="Zhang H."/>
            <person name="Feng B."/>
            <person name="Zhu X."/>
            <person name="Liu R."/>
            <person name="Schnable J.C."/>
            <person name="Zhu J.-K."/>
            <person name="Zhang H."/>
        </authorList>
    </citation>
    <scope>NUCLEOTIDE SEQUENCE [LARGE SCALE GENOMIC DNA]</scope>
</reference>
<evidence type="ECO:0000256" key="4">
    <source>
        <dbReference type="SAM" id="MobiDB-lite"/>
    </source>
</evidence>
<dbReference type="EMBL" id="PQIB02000016">
    <property type="protein sequence ID" value="RLM61566.1"/>
    <property type="molecule type" value="Genomic_DNA"/>
</dbReference>
<gene>
    <name evidence="6" type="ORF">C2845_PM14G10640</name>
</gene>
<evidence type="ECO:0000259" key="5">
    <source>
        <dbReference type="PROSITE" id="PS51015"/>
    </source>
</evidence>
<proteinExistence type="predicted"/>
<comment type="subcellular location">
    <subcellularLocation>
        <location evidence="1">Chromosome</location>
    </subcellularLocation>
    <subcellularLocation>
        <location evidence="3">Nucleus</location>
    </subcellularLocation>
</comment>
<feature type="domain" description="YDG" evidence="5">
    <location>
        <begin position="434"/>
        <end position="585"/>
    </location>
</feature>
<dbReference type="PROSITE" id="PS51015">
    <property type="entry name" value="YDG"/>
    <property type="match status" value="1"/>
</dbReference>
<dbReference type="InterPro" id="IPR051357">
    <property type="entry name" value="H3K9_HMTase_SUVAR3-9"/>
</dbReference>
<dbReference type="STRING" id="4540.A0A3L6PTF1"/>
<dbReference type="Pfam" id="PF02182">
    <property type="entry name" value="SAD_SRA"/>
    <property type="match status" value="1"/>
</dbReference>
<sequence>MAATGPAAAGWPERLGDPRGSLPHRPPPPPRAAEGRRGGGAGKAEAAGDGIRSTSRGGAAARSGVVAPAGPDADAAGVAGASAGDRAAGVVAAPREGSGGGEVGSKRSSFALAAPRAYTPPKRRLVSATRRFPPGCGRGVDASSRLVAAPAPRPDGGSAASPKPAPPPPPPLSIGEAGSVVLPKVSAAVVPRPVPGGGCHGPVAGALRSPEPSRRSLVAAADSLLDNDPQGGAGRGGEFGSGKQLVPATRLPPKPRTMVSAIRRFPAGCWRVKVSQSLNKSADKCLRTESKESSTARGCFGPKKKVVVKDPAHLRLKVASACTMGTINKLDQVVASMLEDDGFLKAIAAYDRKLELKLNVSSIVPSVRCQRQSGTQNADARCKVKMMCMRFQFICRAIVQVVEQSSLKISRIDLAADKVIKKSPGFTQHEPVIGNVPGVEVGDEFLYRVELALVGLHRPYQGGIDTTRDENGVLVAISIVASGCYPDELSSSGELVYTGSGGKYAGKKTDENQQLKRGNLALKNCIQMETPVRVIHGFKGLSREEGSHSRAKRASAFTYDGLYHVLDCWREGQAGSKVFKYKLQRIPGQPELPHCSKTARGSYTGIMC</sequence>